<dbReference type="AlphaFoldDB" id="A0A913YNR9"/>
<dbReference type="SUPFAM" id="SSF53383">
    <property type="entry name" value="PLP-dependent transferases"/>
    <property type="match status" value="1"/>
</dbReference>
<feature type="compositionally biased region" description="Basic and acidic residues" evidence="1">
    <location>
        <begin position="394"/>
        <end position="408"/>
    </location>
</feature>
<dbReference type="KEGG" id="epa:110243543"/>
<feature type="compositionally biased region" description="Polar residues" evidence="1">
    <location>
        <begin position="344"/>
        <end position="364"/>
    </location>
</feature>
<dbReference type="CDD" id="cd24138">
    <property type="entry name" value="TtcA-like"/>
    <property type="match status" value="1"/>
</dbReference>
<feature type="region of interest" description="Disordered" evidence="1">
    <location>
        <begin position="383"/>
        <end position="408"/>
    </location>
</feature>
<dbReference type="Proteomes" id="UP000887567">
    <property type="component" value="Unplaced"/>
</dbReference>
<reference evidence="3" key="1">
    <citation type="submission" date="2022-11" db="UniProtKB">
        <authorList>
            <consortium name="EnsemblMetazoa"/>
        </authorList>
    </citation>
    <scope>IDENTIFICATION</scope>
</reference>
<feature type="domain" description="tRNA(Ile)-lysidine/2-thiocytidine synthase N-terminal" evidence="2">
    <location>
        <begin position="439"/>
        <end position="607"/>
    </location>
</feature>
<dbReference type="SUPFAM" id="SSF52402">
    <property type="entry name" value="Adenine nucleotide alpha hydrolases-like"/>
    <property type="match status" value="1"/>
</dbReference>
<accession>A0A913YNR9</accession>
<evidence type="ECO:0000313" key="4">
    <source>
        <dbReference type="Proteomes" id="UP000887567"/>
    </source>
</evidence>
<dbReference type="PANTHER" id="PTHR43686">
    <property type="entry name" value="SULFURTRANSFERASE-RELATED"/>
    <property type="match status" value="1"/>
</dbReference>
<dbReference type="Pfam" id="PF01171">
    <property type="entry name" value="ATP_bind_3"/>
    <property type="match status" value="1"/>
</dbReference>
<evidence type="ECO:0000256" key="1">
    <source>
        <dbReference type="SAM" id="MobiDB-lite"/>
    </source>
</evidence>
<dbReference type="EnsemblMetazoa" id="XM_028660346.1">
    <property type="protein sequence ID" value="XP_028516147.1"/>
    <property type="gene ID" value="LOC110243543"/>
</dbReference>
<dbReference type="PANTHER" id="PTHR43686:SF1">
    <property type="entry name" value="AMINOTRAN_5 DOMAIN-CONTAINING PROTEIN"/>
    <property type="match status" value="1"/>
</dbReference>
<dbReference type="Gene3D" id="3.90.1150.10">
    <property type="entry name" value="Aspartate Aminotransferase, domain 1"/>
    <property type="match status" value="1"/>
</dbReference>
<dbReference type="InterPro" id="IPR014729">
    <property type="entry name" value="Rossmann-like_a/b/a_fold"/>
</dbReference>
<dbReference type="OrthoDB" id="420046at2759"/>
<dbReference type="InterPro" id="IPR015422">
    <property type="entry name" value="PyrdxlP-dep_Trfase_small"/>
</dbReference>
<dbReference type="GeneID" id="110243543"/>
<dbReference type="InterPro" id="IPR015424">
    <property type="entry name" value="PyrdxlP-dep_Trfase"/>
</dbReference>
<keyword evidence="4" id="KW-1185">Reference proteome</keyword>
<feature type="region of interest" description="Disordered" evidence="1">
    <location>
        <begin position="254"/>
        <end position="274"/>
    </location>
</feature>
<protein>
    <recommendedName>
        <fullName evidence="2">tRNA(Ile)-lysidine/2-thiocytidine synthase N-terminal domain-containing protein</fullName>
    </recommendedName>
</protein>
<dbReference type="RefSeq" id="XP_028516147.1">
    <property type="nucleotide sequence ID" value="XM_028660346.1"/>
</dbReference>
<sequence>MEQEEKLCRMAFSTWRNSPNLVLLGNKTSQRLPIFSFLIRHPFSGLYLHYNYVSALLNDLFGIQSRGGCACAGPYAQDLLGMDEALAKEFEALLLEDSRLDRVHLRRYNEYSEHEAIRPGFVRLNLPYFISDEHIQFILKAVAMVADHGWKLLPQYMFNPETGEWKHRRHKVFRDRKWLGSISYLDGHMTYPAPTKTEGLPKDPQDCLLTAKQIFENAEKSATTLSDHTLLLSKEGEKLRWFLLPSEAATILQHKPPSHLPKTPPFTPRSWEPVTNDHNVEMEKCKNARMEKRNTAQQVTSETLEKNNYSNQCSDDMKSNIVSSHLSENTGNNSMLCLQNKQNTDTGLSKENSKEFNQQSSDIDNASARMNCGDLGQSCPLNKPMTCNKKTKQSKHDSKLEKTLKESTKPKFVHPSKSIFKPMVEAIEEFSMIKDGDHVMVCLSGGKDSLSLLHALQQYKYQAKSKGIAFEIGAATVDPQSTAYDPRPLIPYLAALGVPYFFEEQGIIQQAAQLPACESICSFCSRMKRGRLYACARREGYNVLAMGQHLDDLTESFLMSAFHNGLLRTMKANYTVQEGDLRVIRPLVFVREKELRQFADKAKLPVIAENCPACFEAPKERHRTKQLLAAQELLFPEIYSSLLTAMRPLMAKNRVGMESTKMKTADYDEFV</sequence>
<dbReference type="InterPro" id="IPR011063">
    <property type="entry name" value="TilS/TtcA_N"/>
</dbReference>
<name>A0A913YNR9_EXADI</name>
<dbReference type="Gene3D" id="3.40.50.620">
    <property type="entry name" value="HUPs"/>
    <property type="match status" value="1"/>
</dbReference>
<evidence type="ECO:0000313" key="3">
    <source>
        <dbReference type="EnsemblMetazoa" id="XP_028516147.1"/>
    </source>
</evidence>
<organism evidence="3 4">
    <name type="scientific">Exaiptasia diaphana</name>
    <name type="common">Tropical sea anemone</name>
    <name type="synonym">Aiptasia pulchella</name>
    <dbReference type="NCBI Taxonomy" id="2652724"/>
    <lineage>
        <taxon>Eukaryota</taxon>
        <taxon>Metazoa</taxon>
        <taxon>Cnidaria</taxon>
        <taxon>Anthozoa</taxon>
        <taxon>Hexacorallia</taxon>
        <taxon>Actiniaria</taxon>
        <taxon>Aiptasiidae</taxon>
        <taxon>Exaiptasia</taxon>
    </lineage>
</organism>
<evidence type="ECO:0000259" key="2">
    <source>
        <dbReference type="Pfam" id="PF01171"/>
    </source>
</evidence>
<feature type="region of interest" description="Disordered" evidence="1">
    <location>
        <begin position="344"/>
        <end position="369"/>
    </location>
</feature>
<feature type="compositionally biased region" description="Pro residues" evidence="1">
    <location>
        <begin position="258"/>
        <end position="267"/>
    </location>
</feature>
<proteinExistence type="predicted"/>